<protein>
    <submittedName>
        <fullName evidence="1">Uncharacterized protein</fullName>
    </submittedName>
</protein>
<dbReference type="AlphaFoldDB" id="X1V7E3"/>
<dbReference type="Gene3D" id="1.10.10.10">
    <property type="entry name" value="Winged helix-like DNA-binding domain superfamily/Winged helix DNA-binding domain"/>
    <property type="match status" value="1"/>
</dbReference>
<feature type="non-terminal residue" evidence="1">
    <location>
        <position position="176"/>
    </location>
</feature>
<dbReference type="InterPro" id="IPR036390">
    <property type="entry name" value="WH_DNA-bd_sf"/>
</dbReference>
<comment type="caution">
    <text evidence="1">The sequence shown here is derived from an EMBL/GenBank/DDBJ whole genome shotgun (WGS) entry which is preliminary data.</text>
</comment>
<accession>X1V7E3</accession>
<name>X1V7E3_9ZZZZ</name>
<reference evidence="1" key="1">
    <citation type="journal article" date="2014" name="Front. Microbiol.">
        <title>High frequency of phylogenetically diverse reductive dehalogenase-homologous genes in deep subseafloor sedimentary metagenomes.</title>
        <authorList>
            <person name="Kawai M."/>
            <person name="Futagami T."/>
            <person name="Toyoda A."/>
            <person name="Takaki Y."/>
            <person name="Nishi S."/>
            <person name="Hori S."/>
            <person name="Arai W."/>
            <person name="Tsubouchi T."/>
            <person name="Morono Y."/>
            <person name="Uchiyama I."/>
            <person name="Ito T."/>
            <person name="Fujiyama A."/>
            <person name="Inagaki F."/>
            <person name="Takami H."/>
        </authorList>
    </citation>
    <scope>NUCLEOTIDE SEQUENCE</scope>
    <source>
        <strain evidence="1">Expedition CK06-06</strain>
    </source>
</reference>
<dbReference type="SUPFAM" id="SSF46785">
    <property type="entry name" value="Winged helix' DNA-binding domain"/>
    <property type="match status" value="1"/>
</dbReference>
<dbReference type="EMBL" id="BARW01031002">
    <property type="protein sequence ID" value="GAJ12017.1"/>
    <property type="molecule type" value="Genomic_DNA"/>
</dbReference>
<proteinExistence type="predicted"/>
<organism evidence="1">
    <name type="scientific">marine sediment metagenome</name>
    <dbReference type="NCBI Taxonomy" id="412755"/>
    <lineage>
        <taxon>unclassified sequences</taxon>
        <taxon>metagenomes</taxon>
        <taxon>ecological metagenomes</taxon>
    </lineage>
</organism>
<gene>
    <name evidence="1" type="ORF">S12H4_49421</name>
</gene>
<dbReference type="InterPro" id="IPR036388">
    <property type="entry name" value="WH-like_DNA-bd_sf"/>
</dbReference>
<evidence type="ECO:0000313" key="1">
    <source>
        <dbReference type="EMBL" id="GAJ12017.1"/>
    </source>
</evidence>
<sequence>MADIQAKTIQNSDLHKPGPGARDAFALKYDIGIIDATHEHRRISLMARYILGIIAAYLHAHPRGYLSGDKMAQAAACDRSTVFRAVNELEAVGYLDVDRRDKCNRYHVCEWVKHLDKIWVNPALVRDDGLSICQAVFVSYAKFRQGDNDAAWFMYREPAKALGVSYHTIATVATSE</sequence>